<name>N9WBJ3_9CLOT</name>
<dbReference type="Gene3D" id="3.20.70.20">
    <property type="match status" value="1"/>
</dbReference>
<gene>
    <name evidence="5" type="ORF">HMPREF1092_02552</name>
</gene>
<feature type="domain" description="ATP-cone" evidence="4">
    <location>
        <begin position="2"/>
        <end position="94"/>
    </location>
</feature>
<dbReference type="AlphaFoldDB" id="N9WBJ3"/>
<dbReference type="RefSeq" id="WP_002599013.1">
    <property type="nucleotide sequence ID" value="NZ_KB850956.1"/>
</dbReference>
<dbReference type="CDD" id="cd01675">
    <property type="entry name" value="RNR_III"/>
    <property type="match status" value="1"/>
</dbReference>
<dbReference type="GO" id="GO:0009265">
    <property type="term" value="P:2'-deoxyribonucleotide biosynthetic process"/>
    <property type="evidence" value="ECO:0007669"/>
    <property type="project" value="TreeGrafter"/>
</dbReference>
<dbReference type="PANTHER" id="PTHR21075">
    <property type="entry name" value="ANAEROBIC RIBONUCLEOSIDE-TRIPHOSPHATE REDUCTASE"/>
    <property type="match status" value="1"/>
</dbReference>
<dbReference type="EMBL" id="AGYT01000014">
    <property type="protein sequence ID" value="ENZ00386.1"/>
    <property type="molecule type" value="Genomic_DNA"/>
</dbReference>
<dbReference type="eggNOG" id="COG1328">
    <property type="taxonomic scope" value="Bacteria"/>
</dbReference>
<dbReference type="Proteomes" id="UP000013097">
    <property type="component" value="Unassembled WGS sequence"/>
</dbReference>
<dbReference type="PANTHER" id="PTHR21075:SF0">
    <property type="entry name" value="ANAEROBIC RIBONUCLEOSIDE-TRIPHOSPHATE REDUCTASE"/>
    <property type="match status" value="1"/>
</dbReference>
<dbReference type="HOGENOM" id="CLU_002707_2_1_9"/>
<sequence>MLYVVKRDGREVEFNSSKIANAIQKAATEVGVKLRTSQIFDIVQKVINYIEMTGNDRVSVEEVQNLVEKALGDTSLKSVVIAYRNYRKERTKVREIKSDLMKAIGKIGVETDRDNANVGNNFSSKLLRIASESNKWHNLATMPKHLSKGHEVGDLYYHDLDSYNLTTNCLHIPTRELLEKGFNTGYGTINAPRRIETAAELSCILLQSTQNDMFGGQSHPDFDNDMAVFVKPTRDEIKKEFIELGIDESKLNELVEKRLRKRIHQAMQGVVYNLNTMHSRAGSQVPFSSINLGIPNSEDAALVCEIFLLEYEKGLGKGEQPIFPNIIFRVKEGINREKEDKYYYLYELACKVAAKRMNPTFMNIDADFNKYYYDKGYMPATMGCRTYLMKNVNGEPGCKGRGNIAPTTINLPRIGIQAEGNIDKFFHILDERLETAKESLMHRYSVLKKLRVKDLPFVAGQHLMKGSENLNQDDSIEPILKQGTWGIGFIGLAETLTALIGSHHGESEEARELGVKIITYLRQYCDKLCNETNLNWSAYATPAEGLSGKFIKQDQKMFGLIKGVTDKEYYTNSFHVPVGCPISITKKIDIEAPYHSLCNGGHISYLEVDDCPTGEAIMDILNYAYKKTNISYLGINFHIRYCKDCGTYLKNEDKVCPNCKGNDIQGVSRVTGYLSLDERFGPGKYHEREDRITHTASHTNYYRNC</sequence>
<dbReference type="GO" id="GO:0008998">
    <property type="term" value="F:ribonucleoside-triphosphate reductase (thioredoxin) activity"/>
    <property type="evidence" value="ECO:0007669"/>
    <property type="project" value="InterPro"/>
</dbReference>
<dbReference type="Pfam" id="PF13597">
    <property type="entry name" value="NRDD"/>
    <property type="match status" value="1"/>
</dbReference>
<dbReference type="InterPro" id="IPR012833">
    <property type="entry name" value="NrdD"/>
</dbReference>
<dbReference type="InterPro" id="IPR005144">
    <property type="entry name" value="ATP-cone_dom"/>
</dbReference>
<keyword evidence="2 3" id="KW-0067">ATP-binding</keyword>
<dbReference type="GO" id="GO:0006260">
    <property type="term" value="P:DNA replication"/>
    <property type="evidence" value="ECO:0007669"/>
    <property type="project" value="InterPro"/>
</dbReference>
<dbReference type="PATRIC" id="fig|999411.4.peg.2495"/>
<comment type="caution">
    <text evidence="5">The sequence shown here is derived from an EMBL/GenBank/DDBJ whole genome shotgun (WGS) entry which is preliminary data.</text>
</comment>
<evidence type="ECO:0000313" key="5">
    <source>
        <dbReference type="EMBL" id="ENZ00386.1"/>
    </source>
</evidence>
<evidence type="ECO:0000259" key="4">
    <source>
        <dbReference type="PROSITE" id="PS51161"/>
    </source>
</evidence>
<dbReference type="NCBIfam" id="TIGR02487">
    <property type="entry name" value="NrdD"/>
    <property type="match status" value="1"/>
</dbReference>
<dbReference type="GO" id="GO:0005524">
    <property type="term" value="F:ATP binding"/>
    <property type="evidence" value="ECO:0007669"/>
    <property type="project" value="UniProtKB-UniRule"/>
</dbReference>
<dbReference type="SUPFAM" id="SSF51998">
    <property type="entry name" value="PFL-like glycyl radical enzymes"/>
    <property type="match status" value="1"/>
</dbReference>
<keyword evidence="1 3" id="KW-0547">Nucleotide-binding</keyword>
<dbReference type="PROSITE" id="PS51161">
    <property type="entry name" value="ATP_CONE"/>
    <property type="match status" value="1"/>
</dbReference>
<protein>
    <submittedName>
        <fullName evidence="5">Anaerobic ribonucleoside-triphosphate reductase</fullName>
    </submittedName>
</protein>
<dbReference type="GO" id="GO:0004748">
    <property type="term" value="F:ribonucleoside-diphosphate reductase activity, thioredoxin disulfide as acceptor"/>
    <property type="evidence" value="ECO:0007669"/>
    <property type="project" value="TreeGrafter"/>
</dbReference>
<dbReference type="Pfam" id="PF03477">
    <property type="entry name" value="ATP-cone"/>
    <property type="match status" value="1"/>
</dbReference>
<keyword evidence="6" id="KW-1185">Reference proteome</keyword>
<proteinExistence type="predicted"/>
<accession>N9WBJ3</accession>
<evidence type="ECO:0000313" key="6">
    <source>
        <dbReference type="Proteomes" id="UP000013097"/>
    </source>
</evidence>
<evidence type="ECO:0000256" key="2">
    <source>
        <dbReference type="ARBA" id="ARBA00022840"/>
    </source>
</evidence>
<evidence type="ECO:0000256" key="1">
    <source>
        <dbReference type="ARBA" id="ARBA00022741"/>
    </source>
</evidence>
<organism evidence="5 6">
    <name type="scientific">Clostridium thermobutyricum</name>
    <dbReference type="NCBI Taxonomy" id="29372"/>
    <lineage>
        <taxon>Bacteria</taxon>
        <taxon>Bacillati</taxon>
        <taxon>Bacillota</taxon>
        <taxon>Clostridia</taxon>
        <taxon>Eubacteriales</taxon>
        <taxon>Clostridiaceae</taxon>
        <taxon>Clostridium</taxon>
    </lineage>
</organism>
<dbReference type="GO" id="GO:0031250">
    <property type="term" value="C:anaerobic ribonucleoside-triphosphate reductase complex"/>
    <property type="evidence" value="ECO:0007669"/>
    <property type="project" value="TreeGrafter"/>
</dbReference>
<reference evidence="5 6" key="1">
    <citation type="submission" date="2013-01" db="EMBL/GenBank/DDBJ databases">
        <title>The Genome Sequence of Clostridium colicanis 209318.</title>
        <authorList>
            <consortium name="The Broad Institute Genome Sequencing Platform"/>
            <person name="Earl A."/>
            <person name="Ward D."/>
            <person name="Feldgarden M."/>
            <person name="Gevers D."/>
            <person name="Courvalin P."/>
            <person name="Lambert T."/>
            <person name="Walker B."/>
            <person name="Young S.K."/>
            <person name="Zeng Q."/>
            <person name="Gargeya S."/>
            <person name="Fitzgerald M."/>
            <person name="Haas B."/>
            <person name="Abouelleil A."/>
            <person name="Alvarado L."/>
            <person name="Arachchi H.M."/>
            <person name="Berlin A.M."/>
            <person name="Chapman S.B."/>
            <person name="Dewar J."/>
            <person name="Goldberg J."/>
            <person name="Griggs A."/>
            <person name="Gujja S."/>
            <person name="Hansen M."/>
            <person name="Howarth C."/>
            <person name="Imamovic A."/>
            <person name="Larimer J."/>
            <person name="McCowan C."/>
            <person name="Murphy C."/>
            <person name="Neiman D."/>
            <person name="Pearson M."/>
            <person name="Priest M."/>
            <person name="Roberts A."/>
            <person name="Saif S."/>
            <person name="Shea T."/>
            <person name="Sisk P."/>
            <person name="Sykes S."/>
            <person name="Wortman J."/>
            <person name="Nusbaum C."/>
            <person name="Birren B."/>
        </authorList>
    </citation>
    <scope>NUCLEOTIDE SEQUENCE [LARGE SCALE GENOMIC DNA]</scope>
    <source>
        <strain evidence="5 6">209318</strain>
    </source>
</reference>
<evidence type="ECO:0000256" key="3">
    <source>
        <dbReference type="PROSITE-ProRule" id="PRU00492"/>
    </source>
</evidence>